<dbReference type="EnsemblMetazoa" id="AATE000492-RA">
    <property type="protein sequence ID" value="AATE000492-PA.1"/>
    <property type="gene ID" value="AATE000492"/>
</dbReference>
<name>A0A182IJS8_ANOAO</name>
<organism evidence="1">
    <name type="scientific">Anopheles atroparvus</name>
    <name type="common">European mosquito</name>
    <dbReference type="NCBI Taxonomy" id="41427"/>
    <lineage>
        <taxon>Eukaryota</taxon>
        <taxon>Metazoa</taxon>
        <taxon>Ecdysozoa</taxon>
        <taxon>Arthropoda</taxon>
        <taxon>Hexapoda</taxon>
        <taxon>Insecta</taxon>
        <taxon>Pterygota</taxon>
        <taxon>Neoptera</taxon>
        <taxon>Endopterygota</taxon>
        <taxon>Diptera</taxon>
        <taxon>Nematocera</taxon>
        <taxon>Culicoidea</taxon>
        <taxon>Culicidae</taxon>
        <taxon>Anophelinae</taxon>
        <taxon>Anopheles</taxon>
    </lineage>
</organism>
<dbReference type="AlphaFoldDB" id="A0A182IJS8"/>
<dbReference type="VEuPathDB" id="VectorBase:AATE000492"/>
<accession>A0A182IJS8</accession>
<protein>
    <submittedName>
        <fullName evidence="1">Uncharacterized protein</fullName>
    </submittedName>
</protein>
<proteinExistence type="predicted"/>
<evidence type="ECO:0000313" key="1">
    <source>
        <dbReference type="EnsemblMetazoa" id="AATE000492-PA.1"/>
    </source>
</evidence>
<reference evidence="1" key="1">
    <citation type="submission" date="2022-08" db="UniProtKB">
        <authorList>
            <consortium name="EnsemblMetazoa"/>
        </authorList>
    </citation>
    <scope>IDENTIFICATION</scope>
    <source>
        <strain evidence="1">EBRO</strain>
    </source>
</reference>
<sequence length="167" mass="18101">MPNRCWLISLVAEARLLAGMKDERRDFFAPLPLAVPVAEVSSRLSSDDLRFSKRVLGRAAAATRAAEAALCWKRVLRCFGTGVSLRLTWLPRSVASNALWNCRSACDRNGCVWQLAYVSELSTLARSPLLLLLLTKVPPTPPVPLLLLPPPPPPPPPLPIGPGPLPA</sequence>